<keyword evidence="2" id="KW-1185">Reference proteome</keyword>
<reference evidence="1 2" key="1">
    <citation type="journal article" date="2021" name="Hortic Res">
        <title>High-quality reference genome and annotation aids understanding of berry development for evergreen blueberry (Vaccinium darrowii).</title>
        <authorList>
            <person name="Yu J."/>
            <person name="Hulse-Kemp A.M."/>
            <person name="Babiker E."/>
            <person name="Staton M."/>
        </authorList>
    </citation>
    <scope>NUCLEOTIDE SEQUENCE [LARGE SCALE GENOMIC DNA]</scope>
    <source>
        <strain evidence="2">cv. NJ 8807/NJ 8810</strain>
        <tissue evidence="1">Young leaf</tissue>
    </source>
</reference>
<dbReference type="Proteomes" id="UP000828048">
    <property type="component" value="Chromosome 3"/>
</dbReference>
<evidence type="ECO:0000313" key="1">
    <source>
        <dbReference type="EMBL" id="KAH7857643.1"/>
    </source>
</evidence>
<evidence type="ECO:0000313" key="2">
    <source>
        <dbReference type="Proteomes" id="UP000828048"/>
    </source>
</evidence>
<accession>A0ACB7YVY5</accession>
<sequence>MNLNHFPCTILLSMIPLIIFFFSSVSCQTCQRTCGKQPIKYPFGTGPGCGDPRFEKYITCNQNQYQNQLTLSTKSGCYPITYIDYTNQVIYISDPTMSTCACAQPSKGFSLDWDAPFTFQDSTIFALLDCSTTSSPIYKGENSSNAPLCDTNGASVCSLLYSCQAVSRLNIPISTCCVYTPVDLGPEFEMDLQKLQCSSYSGIYGFDGRNTDPESWNYGVALKYKFNFDNEYPAVCASCERSNGVCGYSGTYNMFSCNCLSGINTTTDCYFAESWNSGLVLLPWKIGTWLIYCLAWFLVLISDAHLPPGFTFHPTIEELITYYLLKKVSDTKFSCRVIGEVSQGLGVSKAIGVVSQGLGVSKAVGGSGGVTQ</sequence>
<comment type="caution">
    <text evidence="1">The sequence shown here is derived from an EMBL/GenBank/DDBJ whole genome shotgun (WGS) entry which is preliminary data.</text>
</comment>
<organism evidence="1 2">
    <name type="scientific">Vaccinium darrowii</name>
    <dbReference type="NCBI Taxonomy" id="229202"/>
    <lineage>
        <taxon>Eukaryota</taxon>
        <taxon>Viridiplantae</taxon>
        <taxon>Streptophyta</taxon>
        <taxon>Embryophyta</taxon>
        <taxon>Tracheophyta</taxon>
        <taxon>Spermatophyta</taxon>
        <taxon>Magnoliopsida</taxon>
        <taxon>eudicotyledons</taxon>
        <taxon>Gunneridae</taxon>
        <taxon>Pentapetalae</taxon>
        <taxon>asterids</taxon>
        <taxon>Ericales</taxon>
        <taxon>Ericaceae</taxon>
        <taxon>Vaccinioideae</taxon>
        <taxon>Vaccinieae</taxon>
        <taxon>Vaccinium</taxon>
    </lineage>
</organism>
<gene>
    <name evidence="1" type="ORF">Vadar_014946</name>
</gene>
<dbReference type="EMBL" id="CM037153">
    <property type="protein sequence ID" value="KAH7857643.1"/>
    <property type="molecule type" value="Genomic_DNA"/>
</dbReference>
<name>A0ACB7YVY5_9ERIC</name>
<protein>
    <submittedName>
        <fullName evidence="1">Uncharacterized protein</fullName>
    </submittedName>
</protein>
<proteinExistence type="predicted"/>